<keyword evidence="2" id="KW-1185">Reference proteome</keyword>
<sequence length="72" mass="7965">MKGAYRLKTNEGIPLKNPWNADHLKKYYQQQPANVNTHLQHNSSSAISSLSAQRYHGVVPVGTVANTFSCVP</sequence>
<reference evidence="1" key="2">
    <citation type="submission" date="2023-06" db="EMBL/GenBank/DDBJ databases">
        <authorList>
            <person name="Swenson N.G."/>
            <person name="Wegrzyn J.L."/>
            <person name="Mcevoy S.L."/>
        </authorList>
    </citation>
    <scope>NUCLEOTIDE SEQUENCE</scope>
    <source>
        <strain evidence="1">NS2018</strain>
        <tissue evidence="1">Leaf</tissue>
    </source>
</reference>
<organism evidence="1 2">
    <name type="scientific">Acer saccharum</name>
    <name type="common">Sugar maple</name>
    <dbReference type="NCBI Taxonomy" id="4024"/>
    <lineage>
        <taxon>Eukaryota</taxon>
        <taxon>Viridiplantae</taxon>
        <taxon>Streptophyta</taxon>
        <taxon>Embryophyta</taxon>
        <taxon>Tracheophyta</taxon>
        <taxon>Spermatophyta</taxon>
        <taxon>Magnoliopsida</taxon>
        <taxon>eudicotyledons</taxon>
        <taxon>Gunneridae</taxon>
        <taxon>Pentapetalae</taxon>
        <taxon>rosids</taxon>
        <taxon>malvids</taxon>
        <taxon>Sapindales</taxon>
        <taxon>Sapindaceae</taxon>
        <taxon>Hippocastanoideae</taxon>
        <taxon>Acereae</taxon>
        <taxon>Acer</taxon>
    </lineage>
</organism>
<comment type="caution">
    <text evidence="1">The sequence shown here is derived from an EMBL/GenBank/DDBJ whole genome shotgun (WGS) entry which is preliminary data.</text>
</comment>
<reference evidence="1" key="1">
    <citation type="journal article" date="2022" name="Plant J.">
        <title>Strategies of tolerance reflected in two North American maple genomes.</title>
        <authorList>
            <person name="McEvoy S.L."/>
            <person name="Sezen U.U."/>
            <person name="Trouern-Trend A."/>
            <person name="McMahon S.M."/>
            <person name="Schaberg P.G."/>
            <person name="Yang J."/>
            <person name="Wegrzyn J.L."/>
            <person name="Swenson N.G."/>
        </authorList>
    </citation>
    <scope>NUCLEOTIDE SEQUENCE</scope>
    <source>
        <strain evidence="1">NS2018</strain>
    </source>
</reference>
<evidence type="ECO:0000313" key="1">
    <source>
        <dbReference type="EMBL" id="KAK0572427.1"/>
    </source>
</evidence>
<name>A0AA39VB13_ACESA</name>
<evidence type="ECO:0000313" key="2">
    <source>
        <dbReference type="Proteomes" id="UP001168877"/>
    </source>
</evidence>
<dbReference type="AlphaFoldDB" id="A0AA39VB13"/>
<proteinExistence type="predicted"/>
<dbReference type="EMBL" id="JAUESC010000388">
    <property type="protein sequence ID" value="KAK0572427.1"/>
    <property type="molecule type" value="Genomic_DNA"/>
</dbReference>
<dbReference type="Proteomes" id="UP001168877">
    <property type="component" value="Unassembled WGS sequence"/>
</dbReference>
<accession>A0AA39VB13</accession>
<gene>
    <name evidence="1" type="ORF">LWI29_031413</name>
</gene>
<protein>
    <submittedName>
        <fullName evidence="1">Uncharacterized protein</fullName>
    </submittedName>
</protein>